<dbReference type="Proteomes" id="UP000011863">
    <property type="component" value="Chromosome"/>
</dbReference>
<evidence type="ECO:0000313" key="8">
    <source>
        <dbReference type="Proteomes" id="UP000011863"/>
    </source>
</evidence>
<dbReference type="RefSeq" id="WP_015439610.1">
    <property type="nucleotide sequence ID" value="NC_020520.1"/>
</dbReference>
<accession>A0A6C7E1E2</accession>
<dbReference type="Pfam" id="PF02653">
    <property type="entry name" value="BPD_transp_2"/>
    <property type="match status" value="1"/>
</dbReference>
<dbReference type="EMBL" id="AP012057">
    <property type="protein sequence ID" value="BAN00362.1"/>
    <property type="molecule type" value="Genomic_DNA"/>
</dbReference>
<dbReference type="PANTHER" id="PTHR47089">
    <property type="entry name" value="ABC TRANSPORTER, PERMEASE PROTEIN"/>
    <property type="match status" value="1"/>
</dbReference>
<feature type="transmembrane region" description="Helical" evidence="6">
    <location>
        <begin position="124"/>
        <end position="150"/>
    </location>
</feature>
<dbReference type="PANTHER" id="PTHR47089:SF1">
    <property type="entry name" value="GUANOSINE ABC TRANSPORTER PERMEASE PROTEIN NUPP"/>
    <property type="match status" value="1"/>
</dbReference>
<evidence type="ECO:0000256" key="4">
    <source>
        <dbReference type="ARBA" id="ARBA00022989"/>
    </source>
</evidence>
<name>A0A6C7E1E2_ILUCY</name>
<evidence type="ECO:0000256" key="3">
    <source>
        <dbReference type="ARBA" id="ARBA00022692"/>
    </source>
</evidence>
<sequence length="357" mass="35662">MTAVVAESADAVEIAAGGSSWTWRASRAVAVAVGITAAVLLLVWLVTGVDPATTLTQFVEGSVGDSRAIARTLVRATPLALVGLGATVAIRGGVINVGGEGQMAIGAIGAVLAVQALGSGAPGLLIWIAAIVAGALGGAAWAIVPAALAATRGVSEILSTLLMNLITVSLLLYLLELPLFADPNPNVITPQGKPIPDAAVLPTIWPDTALHAGVLVAIAAMAGCWWWQRSPGSVRVDLVGANPNLAAQSGLRPRRARTRLLLVSAAFAGVAAAVQLLGVSLRVTTGLTGGIGYTGVLVAVLGGRTPVGTVAAAVAFAALVGGGESLEFEGVPRSIVVLVQAVAVIVVALGAARRRAR</sequence>
<evidence type="ECO:0000256" key="2">
    <source>
        <dbReference type="ARBA" id="ARBA00022475"/>
    </source>
</evidence>
<keyword evidence="5 6" id="KW-0472">Membrane</keyword>
<feature type="transmembrane region" description="Helical" evidence="6">
    <location>
        <begin position="28"/>
        <end position="49"/>
    </location>
</feature>
<reference evidence="7 8" key="1">
    <citation type="journal article" date="2013" name="Int. J. Syst. Evol. Microbiol.">
        <title>Ilumatobacter nonamiense sp. nov. and Ilumatobacter coccineum sp. nov., isolated from seashore sand.</title>
        <authorList>
            <person name="Matsumoto A."/>
            <person name="Kasai H."/>
            <person name="Matsuo Y."/>
            <person name="Shizuri Y."/>
            <person name="Ichikawa N."/>
            <person name="Fujita N."/>
            <person name="Omura S."/>
            <person name="Takahashi Y."/>
        </authorList>
    </citation>
    <scope>NUCLEOTIDE SEQUENCE [LARGE SCALE GENOMIC DNA]</scope>
    <source>
        <strain evidence="8">NBRC 103263 / KCTC 29153 / YM16-304</strain>
    </source>
</reference>
<feature type="transmembrane region" description="Helical" evidence="6">
    <location>
        <begin position="307"/>
        <end position="323"/>
    </location>
</feature>
<dbReference type="AlphaFoldDB" id="A0A6C7E1E2"/>
<keyword evidence="4 6" id="KW-1133">Transmembrane helix</keyword>
<dbReference type="GO" id="GO:0022857">
    <property type="term" value="F:transmembrane transporter activity"/>
    <property type="evidence" value="ECO:0007669"/>
    <property type="project" value="InterPro"/>
</dbReference>
<evidence type="ECO:0000256" key="1">
    <source>
        <dbReference type="ARBA" id="ARBA00004651"/>
    </source>
</evidence>
<feature type="transmembrane region" description="Helical" evidence="6">
    <location>
        <begin position="209"/>
        <end position="227"/>
    </location>
</feature>
<comment type="subcellular location">
    <subcellularLocation>
        <location evidence="1">Cell membrane</location>
        <topology evidence="1">Multi-pass membrane protein</topology>
    </subcellularLocation>
</comment>
<feature type="transmembrane region" description="Helical" evidence="6">
    <location>
        <begin position="157"/>
        <end position="175"/>
    </location>
</feature>
<evidence type="ECO:0000313" key="7">
    <source>
        <dbReference type="EMBL" id="BAN00362.1"/>
    </source>
</evidence>
<dbReference type="InterPro" id="IPR001851">
    <property type="entry name" value="ABC_transp_permease"/>
</dbReference>
<feature type="transmembrane region" description="Helical" evidence="6">
    <location>
        <begin position="102"/>
        <end position="118"/>
    </location>
</feature>
<evidence type="ECO:0000256" key="5">
    <source>
        <dbReference type="ARBA" id="ARBA00023136"/>
    </source>
</evidence>
<dbReference type="KEGG" id="aym:YM304_00480"/>
<proteinExistence type="predicted"/>
<keyword evidence="3 6" id="KW-0812">Transmembrane</keyword>
<keyword evidence="2" id="KW-1003">Cell membrane</keyword>
<feature type="transmembrane region" description="Helical" evidence="6">
    <location>
        <begin position="335"/>
        <end position="352"/>
    </location>
</feature>
<dbReference type="OrthoDB" id="45037at2"/>
<protein>
    <submittedName>
        <fullName evidence="7">Putative ABC transporter permease protein</fullName>
    </submittedName>
</protein>
<feature type="transmembrane region" description="Helical" evidence="6">
    <location>
        <begin position="283"/>
        <end position="300"/>
    </location>
</feature>
<organism evidence="7 8">
    <name type="scientific">Ilumatobacter coccineus (strain NBRC 103263 / KCTC 29153 / YM16-304)</name>
    <dbReference type="NCBI Taxonomy" id="1313172"/>
    <lineage>
        <taxon>Bacteria</taxon>
        <taxon>Bacillati</taxon>
        <taxon>Actinomycetota</taxon>
        <taxon>Acidimicrobiia</taxon>
        <taxon>Acidimicrobiales</taxon>
        <taxon>Ilumatobacteraceae</taxon>
        <taxon>Ilumatobacter</taxon>
    </lineage>
</organism>
<dbReference type="GO" id="GO:0005886">
    <property type="term" value="C:plasma membrane"/>
    <property type="evidence" value="ECO:0007669"/>
    <property type="project" value="UniProtKB-SubCell"/>
</dbReference>
<evidence type="ECO:0000256" key="6">
    <source>
        <dbReference type="SAM" id="Phobius"/>
    </source>
</evidence>
<feature type="transmembrane region" description="Helical" evidence="6">
    <location>
        <begin position="69"/>
        <end position="90"/>
    </location>
</feature>
<gene>
    <name evidence="7" type="ORF">YM304_00480</name>
</gene>
<feature type="transmembrane region" description="Helical" evidence="6">
    <location>
        <begin position="260"/>
        <end position="277"/>
    </location>
</feature>
<keyword evidence="8" id="KW-1185">Reference proteome</keyword>